<feature type="transmembrane region" description="Helical" evidence="1">
    <location>
        <begin position="37"/>
        <end position="63"/>
    </location>
</feature>
<comment type="caution">
    <text evidence="2">The sequence shown here is derived from an EMBL/GenBank/DDBJ whole genome shotgun (WGS) entry which is preliminary data.</text>
</comment>
<dbReference type="EMBL" id="JAJHZM010000011">
    <property type="protein sequence ID" value="MDC4182028.1"/>
    <property type="molecule type" value="Genomic_DNA"/>
</dbReference>
<dbReference type="RefSeq" id="WP_255034993.1">
    <property type="nucleotide sequence ID" value="NZ_CP101414.1"/>
</dbReference>
<accession>A0ABT5GAZ1</accession>
<evidence type="ECO:0000256" key="1">
    <source>
        <dbReference type="SAM" id="Phobius"/>
    </source>
</evidence>
<keyword evidence="1" id="KW-0812">Transmembrane</keyword>
<proteinExistence type="predicted"/>
<sequence length="246" mass="28266">MIKIQAEDIDSKIEELQKELQDSRKNSKFFNFIKVDFWRFLVACIFSISLLLLSLLILIGVVYPKQYQPNTDSAIGLFWLFSPNNDPIIGSYMKTNTSLSLSAYGVCCIVLFLINVISALFYYGYSFKDENYLKLDKKSKVIFNYRTFGYSFFILVCGIILILGLLITDFTQFPDASKDIMIGDHFGYAFKISNIPSANVYELGIDVFGYLLIVGFFLINAINIFLFLKLNTKFDEMVKNKKQQKA</sequence>
<feature type="transmembrane region" description="Helical" evidence="1">
    <location>
        <begin position="101"/>
        <end position="126"/>
    </location>
</feature>
<gene>
    <name evidence="2" type="ORF">LNO68_02370</name>
</gene>
<keyword evidence="1" id="KW-1133">Transmembrane helix</keyword>
<reference evidence="2" key="1">
    <citation type="submission" date="2021-11" db="EMBL/GenBank/DDBJ databases">
        <title>Description of Mycoplasma bradburyaesp. nov.from sea birds: a tribute to a great mycoplasmologist.</title>
        <authorList>
            <person name="Ramirez A.S."/>
            <person name="Poveda C."/>
            <person name="Suarez-Perez A."/>
            <person name="Rosales R.S."/>
            <person name="Dijkman R."/>
            <person name="Feberwee A."/>
            <person name="Spergser J."/>
            <person name="Szostak M.P."/>
            <person name="Ressel L."/>
            <person name="Calabuig P."/>
            <person name="Catania S."/>
            <person name="Gobbo F."/>
            <person name="Timofte D."/>
            <person name="Poveda J.B."/>
        </authorList>
    </citation>
    <scope>NUCLEOTIDE SEQUENCE [LARGE SCALE GENOMIC DNA]</scope>
    <source>
        <strain evidence="2">T158</strain>
    </source>
</reference>
<organism evidence="2 3">
    <name type="scientific">Mycoplasma bradburyae</name>
    <dbReference type="NCBI Taxonomy" id="2963128"/>
    <lineage>
        <taxon>Bacteria</taxon>
        <taxon>Bacillati</taxon>
        <taxon>Mycoplasmatota</taxon>
        <taxon>Mollicutes</taxon>
        <taxon>Mycoplasmataceae</taxon>
        <taxon>Mycoplasma</taxon>
    </lineage>
</organism>
<name>A0ABT5GAZ1_9MOLU</name>
<evidence type="ECO:0000313" key="3">
    <source>
        <dbReference type="Proteomes" id="UP001220940"/>
    </source>
</evidence>
<keyword evidence="1" id="KW-0472">Membrane</keyword>
<dbReference type="Proteomes" id="UP001220940">
    <property type="component" value="Unassembled WGS sequence"/>
</dbReference>
<protein>
    <submittedName>
        <fullName evidence="2">Uncharacterized protein</fullName>
    </submittedName>
</protein>
<evidence type="ECO:0000313" key="2">
    <source>
        <dbReference type="EMBL" id="MDC4182028.1"/>
    </source>
</evidence>
<feature type="transmembrane region" description="Helical" evidence="1">
    <location>
        <begin position="207"/>
        <end position="228"/>
    </location>
</feature>
<feature type="transmembrane region" description="Helical" evidence="1">
    <location>
        <begin position="147"/>
        <end position="167"/>
    </location>
</feature>
<keyword evidence="3" id="KW-1185">Reference proteome</keyword>